<keyword evidence="1" id="KW-1133">Transmembrane helix</keyword>
<evidence type="ECO:0000313" key="3">
    <source>
        <dbReference type="Proteomes" id="UP000435357"/>
    </source>
</evidence>
<evidence type="ECO:0000256" key="1">
    <source>
        <dbReference type="SAM" id="Phobius"/>
    </source>
</evidence>
<feature type="transmembrane region" description="Helical" evidence="1">
    <location>
        <begin position="31"/>
        <end position="55"/>
    </location>
</feature>
<protein>
    <submittedName>
        <fullName evidence="2">Uncharacterized protein</fullName>
    </submittedName>
</protein>
<reference evidence="2 3" key="1">
    <citation type="submission" date="2019-09" db="EMBL/GenBank/DDBJ databases">
        <title>Genomes of Cryomorphaceae.</title>
        <authorList>
            <person name="Bowman J.P."/>
        </authorList>
    </citation>
    <scope>NUCLEOTIDE SEQUENCE [LARGE SCALE GENOMIC DNA]</scope>
    <source>
        <strain evidence="2 3">KCTC 52047</strain>
    </source>
</reference>
<keyword evidence="3" id="KW-1185">Reference proteome</keyword>
<dbReference type="Proteomes" id="UP000435357">
    <property type="component" value="Unassembled WGS sequence"/>
</dbReference>
<name>A0A6N6M7E7_9FLAO</name>
<comment type="caution">
    <text evidence="2">The sequence shown here is derived from an EMBL/GenBank/DDBJ whole genome shotgun (WGS) entry which is preliminary data.</text>
</comment>
<dbReference type="EMBL" id="WACR01000001">
    <property type="protein sequence ID" value="KAB1065990.1"/>
    <property type="molecule type" value="Genomic_DNA"/>
</dbReference>
<evidence type="ECO:0000313" key="2">
    <source>
        <dbReference type="EMBL" id="KAB1065990.1"/>
    </source>
</evidence>
<organism evidence="2 3">
    <name type="scientific">Salibacter halophilus</name>
    <dbReference type="NCBI Taxonomy" id="1803916"/>
    <lineage>
        <taxon>Bacteria</taxon>
        <taxon>Pseudomonadati</taxon>
        <taxon>Bacteroidota</taxon>
        <taxon>Flavobacteriia</taxon>
        <taxon>Flavobacteriales</taxon>
        <taxon>Salibacteraceae</taxon>
        <taxon>Salibacter</taxon>
    </lineage>
</organism>
<feature type="transmembrane region" description="Helical" evidence="1">
    <location>
        <begin position="7"/>
        <end position="25"/>
    </location>
</feature>
<keyword evidence="1" id="KW-0472">Membrane</keyword>
<feature type="transmembrane region" description="Helical" evidence="1">
    <location>
        <begin position="112"/>
        <end position="139"/>
    </location>
</feature>
<accession>A0A6N6M7E7</accession>
<proteinExistence type="predicted"/>
<keyword evidence="1" id="KW-0812">Transmembrane</keyword>
<gene>
    <name evidence="2" type="ORF">F3059_00520</name>
</gene>
<sequence length="140" mass="16521">MTTNQHNILFLLLFFGCIYLILTLNPPSRNFIPIIWGFLGFVLYWFLFFNTWLGLSRKLIDEHRSELKDLNISYHDNSFKKTVDMFALFQKRKKIEDLSADLKISFSYYQTYFRLAIIGFIVTAILGVYVVFINGLLLVD</sequence>
<dbReference type="RefSeq" id="WP_151165978.1">
    <property type="nucleotide sequence ID" value="NZ_WACR01000001.1"/>
</dbReference>
<dbReference type="AlphaFoldDB" id="A0A6N6M7E7"/>